<name>A0A0M3TKN2_LEPIR</name>
<dbReference type="PATRIC" id="fig|1279460.3.peg.421"/>
<gene>
    <name evidence="1" type="ORF">G436_0421</name>
</gene>
<proteinExistence type="predicted"/>
<protein>
    <submittedName>
        <fullName evidence="1">Uncharacterized protein</fullName>
    </submittedName>
</protein>
<dbReference type="EMBL" id="CP012603">
    <property type="protein sequence ID" value="ALE37645.1"/>
    <property type="molecule type" value="Genomic_DNA"/>
</dbReference>
<dbReference type="Proteomes" id="UP000056502">
    <property type="component" value="Chromosome I"/>
</dbReference>
<accession>A0A0M3TKN2</accession>
<sequence length="40" mass="4784">MDSIKFTLTASCNKHLITQFYRDQLIEELELQKVISYYLS</sequence>
<dbReference type="AlphaFoldDB" id="A0A0M3TKN2"/>
<evidence type="ECO:0000313" key="2">
    <source>
        <dbReference type="Proteomes" id="UP000056502"/>
    </source>
</evidence>
<organism evidence="1">
    <name type="scientific">Leptospira interrogans serovar Hardjo str. Norma</name>
    <dbReference type="NCBI Taxonomy" id="1279460"/>
    <lineage>
        <taxon>Bacteria</taxon>
        <taxon>Pseudomonadati</taxon>
        <taxon>Spirochaetota</taxon>
        <taxon>Spirochaetia</taxon>
        <taxon>Leptospirales</taxon>
        <taxon>Leptospiraceae</taxon>
        <taxon>Leptospira</taxon>
    </lineage>
</organism>
<evidence type="ECO:0000313" key="1">
    <source>
        <dbReference type="EMBL" id="ALE37645.1"/>
    </source>
</evidence>
<reference evidence="1 2" key="1">
    <citation type="journal article" date="2015" name="Genome Announc.">
        <title>Whole-Genome Sequence of Leptospira interrogans Serovar Hardjo Subtype Hardjoprajitno Strain Norma, Isolated from Cattle in a Leptospirosis Outbreak in Brazil.</title>
        <authorList>
            <person name="Cosate M.R."/>
            <person name="Soares S.C."/>
            <person name="Mendes T.A."/>
            <person name="Raittz R.T."/>
            <person name="Moreira E.C."/>
            <person name="Leite R."/>
            <person name="Fernandes G.R."/>
            <person name="Haddad J.P."/>
            <person name="Ortega J.M."/>
        </authorList>
    </citation>
    <scope>NUCLEOTIDE SEQUENCE [LARGE SCALE GENOMIC DNA]</scope>
    <source>
        <strain evidence="1 2">Norma</strain>
    </source>
</reference>